<reference evidence="4 5" key="1">
    <citation type="submission" date="2019-02" db="EMBL/GenBank/DDBJ databases">
        <title>Deep-cultivation of Planctomycetes and their phenomic and genomic characterization uncovers novel biology.</title>
        <authorList>
            <person name="Wiegand S."/>
            <person name="Jogler M."/>
            <person name="Boedeker C."/>
            <person name="Pinto D."/>
            <person name="Vollmers J."/>
            <person name="Rivas-Marin E."/>
            <person name="Kohn T."/>
            <person name="Peeters S.H."/>
            <person name="Heuer A."/>
            <person name="Rast P."/>
            <person name="Oberbeckmann S."/>
            <person name="Bunk B."/>
            <person name="Jeske O."/>
            <person name="Meyerdierks A."/>
            <person name="Storesund J.E."/>
            <person name="Kallscheuer N."/>
            <person name="Luecker S."/>
            <person name="Lage O.M."/>
            <person name="Pohl T."/>
            <person name="Merkel B.J."/>
            <person name="Hornburger P."/>
            <person name="Mueller R.-W."/>
            <person name="Bruemmer F."/>
            <person name="Labrenz M."/>
            <person name="Spormann A.M."/>
            <person name="Op Den Camp H."/>
            <person name="Overmann J."/>
            <person name="Amann R."/>
            <person name="Jetten M.S.M."/>
            <person name="Mascher T."/>
            <person name="Medema M.H."/>
            <person name="Devos D.P."/>
            <person name="Kaster A.-K."/>
            <person name="Ovreas L."/>
            <person name="Rohde M."/>
            <person name="Galperin M.Y."/>
            <person name="Jogler C."/>
        </authorList>
    </citation>
    <scope>NUCLEOTIDE SEQUENCE [LARGE SCALE GENOMIC DNA]</scope>
    <source>
        <strain evidence="4 5">Pla22</strain>
    </source>
</reference>
<evidence type="ECO:0000256" key="1">
    <source>
        <dbReference type="SAM" id="Coils"/>
    </source>
</evidence>
<dbReference type="RefSeq" id="WP_146513514.1">
    <property type="nucleotide sequence ID" value="NZ_SJPI01000001.1"/>
</dbReference>
<comment type="caution">
    <text evidence="4">The sequence shown here is derived from an EMBL/GenBank/DDBJ whole genome shotgun (WGS) entry which is preliminary data.</text>
</comment>
<protein>
    <recommendedName>
        <fullName evidence="6">IncA protein</fullName>
    </recommendedName>
</protein>
<evidence type="ECO:0000313" key="4">
    <source>
        <dbReference type="EMBL" id="TWT53266.1"/>
    </source>
</evidence>
<sequence length="691" mass="74547">MSGGRRATLSPSLFPFLAVLICTLGTLILLLALVAQNASEHAVAEATQKAKATSNVADDEAAAQHAGLRAQVVDSMVEEEQFRVEKLVSFRKQQTADIEERRDRIAHVEAHMQKLREQLARLSSEVERALSSDDVKLSENRLESLQRELADESELLEKLKAESGTQKPRVVIVPHKGPNGTDRRPIYLECTEQGMVVWPEQIQISVDQLERSQPGANPVEAALRVVRNHAMQVYGDAAPPYPLLVVRPDGIETYAAARGAMKDYDDQFGYELVPADVQLAMPSPDPNLRQSMQQAVTQSIEKQVQLASIARSNNVRQSSRLPVLSAASLDRQGRTGGYREVTRDDARYGFAGGNDATNAARAYATQQNRYSSPSSTTSNAMGSGYSAEVSGASSGIDPAQEQKWANDMRDAAAELRGRGSSLDESLGGLGDQPMTGALGGHGDDDASTEDRQTTSKDDFNNAGYTMPDSSLRGPSLAASDFKSQDGTFHELPDGQLEDQEGSSSASHAGGSEAQGSAKSMPNQPVNSQGSGSGSPQMKGQMAGQQNAKADRQPPPQSSYSQTPASQLAQPGQKEWALPRNVAGMNGSSIVRTMKAQSHEDRFVLLGTNRGEPTEVFGVFNNDPRRAILEMATAVRDRVDRWGVALPGGRWQPQLEVEVLPGGETRFTQLQRLMQDSGVDVVAKLSDANLKP</sequence>
<dbReference type="Proteomes" id="UP000316598">
    <property type="component" value="Unassembled WGS sequence"/>
</dbReference>
<evidence type="ECO:0000256" key="3">
    <source>
        <dbReference type="SAM" id="Phobius"/>
    </source>
</evidence>
<feature type="compositionally biased region" description="Low complexity" evidence="2">
    <location>
        <begin position="557"/>
        <end position="566"/>
    </location>
</feature>
<organism evidence="4 5">
    <name type="scientific">Rubripirellula amarantea</name>
    <dbReference type="NCBI Taxonomy" id="2527999"/>
    <lineage>
        <taxon>Bacteria</taxon>
        <taxon>Pseudomonadati</taxon>
        <taxon>Planctomycetota</taxon>
        <taxon>Planctomycetia</taxon>
        <taxon>Pirellulales</taxon>
        <taxon>Pirellulaceae</taxon>
        <taxon>Rubripirellula</taxon>
    </lineage>
</organism>
<gene>
    <name evidence="4" type="ORF">Pla22_08940</name>
</gene>
<feature type="compositionally biased region" description="Low complexity" evidence="2">
    <location>
        <begin position="501"/>
        <end position="517"/>
    </location>
</feature>
<feature type="region of interest" description="Disordered" evidence="2">
    <location>
        <begin position="416"/>
        <end position="580"/>
    </location>
</feature>
<feature type="region of interest" description="Disordered" evidence="2">
    <location>
        <begin position="365"/>
        <end position="403"/>
    </location>
</feature>
<keyword evidence="3" id="KW-1133">Transmembrane helix</keyword>
<keyword evidence="3" id="KW-0812">Transmembrane</keyword>
<feature type="compositionally biased region" description="Polar residues" evidence="2">
    <location>
        <begin position="519"/>
        <end position="547"/>
    </location>
</feature>
<accession>A0A5C5WR23</accession>
<feature type="compositionally biased region" description="Polar residues" evidence="2">
    <location>
        <begin position="365"/>
        <end position="381"/>
    </location>
</feature>
<name>A0A5C5WR23_9BACT</name>
<keyword evidence="3" id="KW-0472">Membrane</keyword>
<evidence type="ECO:0000256" key="2">
    <source>
        <dbReference type="SAM" id="MobiDB-lite"/>
    </source>
</evidence>
<evidence type="ECO:0000313" key="5">
    <source>
        <dbReference type="Proteomes" id="UP000316598"/>
    </source>
</evidence>
<feature type="compositionally biased region" description="Basic and acidic residues" evidence="2">
    <location>
        <begin position="441"/>
        <end position="459"/>
    </location>
</feature>
<evidence type="ECO:0008006" key="6">
    <source>
        <dbReference type="Google" id="ProtNLM"/>
    </source>
</evidence>
<keyword evidence="1" id="KW-0175">Coiled coil</keyword>
<feature type="transmembrane region" description="Helical" evidence="3">
    <location>
        <begin position="12"/>
        <end position="35"/>
    </location>
</feature>
<dbReference type="EMBL" id="SJPI01000001">
    <property type="protein sequence ID" value="TWT53266.1"/>
    <property type="molecule type" value="Genomic_DNA"/>
</dbReference>
<dbReference type="AlphaFoldDB" id="A0A5C5WR23"/>
<keyword evidence="5" id="KW-1185">Reference proteome</keyword>
<proteinExistence type="predicted"/>
<feature type="coiled-coil region" evidence="1">
    <location>
        <begin position="98"/>
        <end position="162"/>
    </location>
</feature>
<dbReference type="OrthoDB" id="233190at2"/>